<dbReference type="Proteomes" id="UP000784294">
    <property type="component" value="Unassembled WGS sequence"/>
</dbReference>
<protein>
    <submittedName>
        <fullName evidence="1">Uncharacterized protein</fullName>
    </submittedName>
</protein>
<proteinExistence type="predicted"/>
<dbReference type="EMBL" id="CAAALY010248373">
    <property type="protein sequence ID" value="VEL34778.1"/>
    <property type="molecule type" value="Genomic_DNA"/>
</dbReference>
<sequence>MGRRFNQQSRNLPVPPGLFHDKVFLSQTLGSNIFTSDSIPSLSYEFALNPLLLLLISLGCRECDKRLRNVTECVANKFLERKLIGRRKVNNEKCVNFLVWEKRSEVACKAKEVKTHCNQKTGIAQTTTSWYTVENCKCRKHVLKMEKRCKCREEPQKVRTSRCTGCLRVHLLRSETLTPEGTCRVVFIRESEVCCCPLRHSLAPICDREKGLLRLGTRNYRWSSGKCLKHDHLWQKMIVCPRQEKTIYRREPNGWLRRVMEFTSRIGCKCVRRRQLDMFTFNWPVGAAGNVGPVLSYSCCLQIDKDFRIMMVQHLRCPLAFLFMGKLS</sequence>
<name>A0A448XEP2_9PLAT</name>
<evidence type="ECO:0000313" key="2">
    <source>
        <dbReference type="Proteomes" id="UP000784294"/>
    </source>
</evidence>
<organism evidence="1 2">
    <name type="scientific">Protopolystoma xenopodis</name>
    <dbReference type="NCBI Taxonomy" id="117903"/>
    <lineage>
        <taxon>Eukaryota</taxon>
        <taxon>Metazoa</taxon>
        <taxon>Spiralia</taxon>
        <taxon>Lophotrochozoa</taxon>
        <taxon>Platyhelminthes</taxon>
        <taxon>Monogenea</taxon>
        <taxon>Polyopisthocotylea</taxon>
        <taxon>Polystomatidea</taxon>
        <taxon>Polystomatidae</taxon>
        <taxon>Protopolystoma</taxon>
    </lineage>
</organism>
<evidence type="ECO:0000313" key="1">
    <source>
        <dbReference type="EMBL" id="VEL34778.1"/>
    </source>
</evidence>
<keyword evidence="2" id="KW-1185">Reference proteome</keyword>
<comment type="caution">
    <text evidence="1">The sequence shown here is derived from an EMBL/GenBank/DDBJ whole genome shotgun (WGS) entry which is preliminary data.</text>
</comment>
<reference evidence="1" key="1">
    <citation type="submission" date="2018-11" db="EMBL/GenBank/DDBJ databases">
        <authorList>
            <consortium name="Pathogen Informatics"/>
        </authorList>
    </citation>
    <scope>NUCLEOTIDE SEQUENCE</scope>
</reference>
<dbReference type="AlphaFoldDB" id="A0A448XEP2"/>
<accession>A0A448XEP2</accession>
<gene>
    <name evidence="1" type="ORF">PXEA_LOCUS28218</name>
</gene>